<reference evidence="4" key="1">
    <citation type="journal article" date="2023" name="bioRxiv">
        <title>Complete genome of the Medicago anthracnose fungus, Colletotrichum destructivum, reveals a mini-chromosome-like region within a core chromosome.</title>
        <authorList>
            <person name="Lapalu N."/>
            <person name="Simon A."/>
            <person name="Lu A."/>
            <person name="Plaumann P.-L."/>
            <person name="Amselem J."/>
            <person name="Pigne S."/>
            <person name="Auger A."/>
            <person name="Koch C."/>
            <person name="Dallery J.-F."/>
            <person name="O'Connell R.J."/>
        </authorList>
    </citation>
    <scope>NUCLEOTIDE SEQUENCE [LARGE SCALE GENOMIC DNA]</scope>
    <source>
        <strain evidence="4">CBS 520.97</strain>
    </source>
</reference>
<evidence type="ECO:0000256" key="2">
    <source>
        <dbReference type="SAM" id="SignalP"/>
    </source>
</evidence>
<proteinExistence type="predicted"/>
<evidence type="ECO:0000256" key="1">
    <source>
        <dbReference type="SAM" id="MobiDB-lite"/>
    </source>
</evidence>
<protein>
    <submittedName>
        <fullName evidence="3">Uncharacterized protein</fullName>
    </submittedName>
</protein>
<dbReference type="GeneID" id="87940781"/>
<feature type="compositionally biased region" description="Acidic residues" evidence="1">
    <location>
        <begin position="168"/>
        <end position="183"/>
    </location>
</feature>
<keyword evidence="2" id="KW-0732">Signal</keyword>
<dbReference type="EMBL" id="CP137307">
    <property type="protein sequence ID" value="WQF79264.1"/>
    <property type="molecule type" value="Genomic_DNA"/>
</dbReference>
<dbReference type="KEGG" id="cdet:87940781"/>
<evidence type="ECO:0000313" key="3">
    <source>
        <dbReference type="EMBL" id="WQF79264.1"/>
    </source>
</evidence>
<dbReference type="Proteomes" id="UP001322277">
    <property type="component" value="Chromosome 3"/>
</dbReference>
<feature type="chain" id="PRO_5043579001" evidence="2">
    <location>
        <begin position="22"/>
        <end position="196"/>
    </location>
</feature>
<dbReference type="RefSeq" id="XP_062776488.1">
    <property type="nucleotide sequence ID" value="XM_062920437.1"/>
</dbReference>
<dbReference type="AlphaFoldDB" id="A0AAX4I7A5"/>
<evidence type="ECO:0000313" key="4">
    <source>
        <dbReference type="Proteomes" id="UP001322277"/>
    </source>
</evidence>
<gene>
    <name evidence="3" type="ORF">CDEST_04278</name>
</gene>
<accession>A0AAX4I7A5</accession>
<name>A0AAX4I7A5_9PEZI</name>
<sequence>MASRNLLAIAAVVLFLNLVLANPLPLFDHTSGARTLWSREDDLPYSGYMQLTIPPADTTKTQVSTTAGGGGLEAFAVLNEGGSIFLVVFVERDYRSDDFNGNSGYRILVQCHESTIHFEQDHDLLYHERRSLWARVSARQLEEWREEYETNEDSDIDITIWWEKDSVHDDDESSESGDDDEESSQSGDGSSAGQSQ</sequence>
<organism evidence="3 4">
    <name type="scientific">Colletotrichum destructivum</name>
    <dbReference type="NCBI Taxonomy" id="34406"/>
    <lineage>
        <taxon>Eukaryota</taxon>
        <taxon>Fungi</taxon>
        <taxon>Dikarya</taxon>
        <taxon>Ascomycota</taxon>
        <taxon>Pezizomycotina</taxon>
        <taxon>Sordariomycetes</taxon>
        <taxon>Hypocreomycetidae</taxon>
        <taxon>Glomerellales</taxon>
        <taxon>Glomerellaceae</taxon>
        <taxon>Colletotrichum</taxon>
        <taxon>Colletotrichum destructivum species complex</taxon>
    </lineage>
</organism>
<feature type="signal peptide" evidence="2">
    <location>
        <begin position="1"/>
        <end position="21"/>
    </location>
</feature>
<keyword evidence="4" id="KW-1185">Reference proteome</keyword>
<feature type="region of interest" description="Disordered" evidence="1">
    <location>
        <begin position="165"/>
        <end position="196"/>
    </location>
</feature>
<feature type="compositionally biased region" description="Low complexity" evidence="1">
    <location>
        <begin position="184"/>
        <end position="196"/>
    </location>
</feature>